<organism evidence="2 3">
    <name type="scientific">Yinghuangia aomiensis</name>
    <dbReference type="NCBI Taxonomy" id="676205"/>
    <lineage>
        <taxon>Bacteria</taxon>
        <taxon>Bacillati</taxon>
        <taxon>Actinomycetota</taxon>
        <taxon>Actinomycetes</taxon>
        <taxon>Kitasatosporales</taxon>
        <taxon>Streptomycetaceae</taxon>
        <taxon>Yinghuangia</taxon>
    </lineage>
</organism>
<dbReference type="Proteomes" id="UP001500466">
    <property type="component" value="Unassembled WGS sequence"/>
</dbReference>
<sequence>MRLSTENRTGGVVRIQGELRRLGHRVAASTIRMILRVRRLPPPGRRDDSWCTFLRVQADALPAIDFLHVDTVTLKRLYAAFVIARGTLRVRLLGVTAHPTGSWAVQVARDLPRRPRGRRAPVRVPDPGPDRALRHSRHDRLGGTLHEYRHAA</sequence>
<dbReference type="EMBL" id="BAABHS010000042">
    <property type="protein sequence ID" value="GAA4990986.1"/>
    <property type="molecule type" value="Genomic_DNA"/>
</dbReference>
<evidence type="ECO:0008006" key="4">
    <source>
        <dbReference type="Google" id="ProtNLM"/>
    </source>
</evidence>
<accession>A0ABP9I822</accession>
<name>A0ABP9I822_9ACTN</name>
<keyword evidence="3" id="KW-1185">Reference proteome</keyword>
<evidence type="ECO:0000313" key="2">
    <source>
        <dbReference type="EMBL" id="GAA4990986.1"/>
    </source>
</evidence>
<protein>
    <recommendedName>
        <fullName evidence="4">Transposase</fullName>
    </recommendedName>
</protein>
<gene>
    <name evidence="2" type="ORF">GCM10023205_73450</name>
</gene>
<dbReference type="RefSeq" id="WP_345680171.1">
    <property type="nucleotide sequence ID" value="NZ_BAABHS010000042.1"/>
</dbReference>
<evidence type="ECO:0000256" key="1">
    <source>
        <dbReference type="SAM" id="MobiDB-lite"/>
    </source>
</evidence>
<proteinExistence type="predicted"/>
<reference evidence="3" key="1">
    <citation type="journal article" date="2019" name="Int. J. Syst. Evol. Microbiol.">
        <title>The Global Catalogue of Microorganisms (GCM) 10K type strain sequencing project: providing services to taxonomists for standard genome sequencing and annotation.</title>
        <authorList>
            <consortium name="The Broad Institute Genomics Platform"/>
            <consortium name="The Broad Institute Genome Sequencing Center for Infectious Disease"/>
            <person name="Wu L."/>
            <person name="Ma J."/>
        </authorList>
    </citation>
    <scope>NUCLEOTIDE SEQUENCE [LARGE SCALE GENOMIC DNA]</scope>
    <source>
        <strain evidence="3">JCM 17986</strain>
    </source>
</reference>
<feature type="region of interest" description="Disordered" evidence="1">
    <location>
        <begin position="115"/>
        <end position="139"/>
    </location>
</feature>
<evidence type="ECO:0000313" key="3">
    <source>
        <dbReference type="Proteomes" id="UP001500466"/>
    </source>
</evidence>
<comment type="caution">
    <text evidence="2">The sequence shown here is derived from an EMBL/GenBank/DDBJ whole genome shotgun (WGS) entry which is preliminary data.</text>
</comment>